<dbReference type="InterPro" id="IPR036857">
    <property type="entry name" value="Thyroglobulin_1_sf"/>
</dbReference>
<dbReference type="GO" id="GO:0016323">
    <property type="term" value="C:basolateral plasma membrane"/>
    <property type="evidence" value="ECO:0007669"/>
    <property type="project" value="Ensembl"/>
</dbReference>
<evidence type="ECO:0000256" key="4">
    <source>
        <dbReference type="ARBA" id="ARBA00022729"/>
    </source>
</evidence>
<evidence type="ECO:0000256" key="1">
    <source>
        <dbReference type="ARBA" id="ARBA00004479"/>
    </source>
</evidence>
<dbReference type="PANTHER" id="PTHR14168:SF4">
    <property type="entry name" value="EPITHELIAL CELL ADHESION MOLECULE PRECURSOR"/>
    <property type="match status" value="1"/>
</dbReference>
<dbReference type="PANTHER" id="PTHR14168">
    <property type="entry name" value="TUMOR-ASSOCIATED CALCIUM SIGNAL TRANSDUCER"/>
    <property type="match status" value="1"/>
</dbReference>
<feature type="transmembrane region" description="Helical" evidence="10">
    <location>
        <begin position="284"/>
        <end position="305"/>
    </location>
</feature>
<dbReference type="Pfam" id="PF18635">
    <property type="entry name" value="EpCAM_N"/>
    <property type="match status" value="1"/>
</dbReference>
<name>A0A8D0HBN3_SPHPU</name>
<dbReference type="CDD" id="cd00191">
    <property type="entry name" value="TY"/>
    <property type="match status" value="1"/>
</dbReference>
<dbReference type="SMART" id="SM00211">
    <property type="entry name" value="TY"/>
    <property type="match status" value="1"/>
</dbReference>
<keyword evidence="5 10" id="KW-1133">Transmembrane helix</keyword>
<dbReference type="InterPro" id="IPR000716">
    <property type="entry name" value="Thyroglobulin_1"/>
</dbReference>
<evidence type="ECO:0000256" key="2">
    <source>
        <dbReference type="ARBA" id="ARBA00007669"/>
    </source>
</evidence>
<dbReference type="Ensembl" id="ENSSPUT00000018895.1">
    <property type="protein sequence ID" value="ENSSPUP00000017744.1"/>
    <property type="gene ID" value="ENSSPUG00000013707.1"/>
</dbReference>
<dbReference type="GO" id="GO:2000648">
    <property type="term" value="P:positive regulation of stem cell proliferation"/>
    <property type="evidence" value="ECO:0007669"/>
    <property type="project" value="Ensembl"/>
</dbReference>
<dbReference type="Pfam" id="PF21283">
    <property type="entry name" value="EPCAM-Trop-2_C"/>
    <property type="match status" value="1"/>
</dbReference>
<dbReference type="Proteomes" id="UP000694392">
    <property type="component" value="Unplaced"/>
</dbReference>
<dbReference type="InterPro" id="IPR043406">
    <property type="entry name" value="EPCAM/Trop-2"/>
</dbReference>
<evidence type="ECO:0000313" key="13">
    <source>
        <dbReference type="Proteomes" id="UP000694392"/>
    </source>
</evidence>
<dbReference type="GO" id="GO:0016328">
    <property type="term" value="C:lateral plasma membrane"/>
    <property type="evidence" value="ECO:0007669"/>
    <property type="project" value="UniProtKB-SubCell"/>
</dbReference>
<dbReference type="OMA" id="CNGSTCW"/>
<feature type="domain" description="Thyroglobulin type-1" evidence="11">
    <location>
        <begin position="103"/>
        <end position="176"/>
    </location>
</feature>
<dbReference type="AlphaFoldDB" id="A0A8D0HBN3"/>
<proteinExistence type="inferred from homology"/>
<comment type="subcellular location">
    <subcellularLocation>
        <location evidence="1">Membrane</location>
        <topology evidence="1">Single-pass type I membrane protein</topology>
    </subcellularLocation>
</comment>
<evidence type="ECO:0000256" key="9">
    <source>
        <dbReference type="PROSITE-ProRule" id="PRU00500"/>
    </source>
</evidence>
<dbReference type="GO" id="GO:0009986">
    <property type="term" value="C:cell surface"/>
    <property type="evidence" value="ECO:0007669"/>
    <property type="project" value="Ensembl"/>
</dbReference>
<dbReference type="PROSITE" id="PS00484">
    <property type="entry name" value="THYROGLOBULIN_1_1"/>
    <property type="match status" value="1"/>
</dbReference>
<keyword evidence="6 10" id="KW-0472">Membrane</keyword>
<evidence type="ECO:0000256" key="3">
    <source>
        <dbReference type="ARBA" id="ARBA00022692"/>
    </source>
</evidence>
<evidence type="ECO:0000256" key="6">
    <source>
        <dbReference type="ARBA" id="ARBA00023136"/>
    </source>
</evidence>
<keyword evidence="4" id="KW-0732">Signal</keyword>
<dbReference type="GO" id="GO:0044877">
    <property type="term" value="F:protein-containing complex binding"/>
    <property type="evidence" value="ECO:0007669"/>
    <property type="project" value="Ensembl"/>
</dbReference>
<dbReference type="GO" id="GO:0023019">
    <property type="term" value="P:signal transduction involved in regulation of gene expression"/>
    <property type="evidence" value="ECO:0007669"/>
    <property type="project" value="Ensembl"/>
</dbReference>
<dbReference type="InterPro" id="IPR049420">
    <property type="entry name" value="EPCAM-Trop-2_C"/>
</dbReference>
<keyword evidence="8" id="KW-0325">Glycoprotein</keyword>
<evidence type="ECO:0000256" key="7">
    <source>
        <dbReference type="ARBA" id="ARBA00023157"/>
    </source>
</evidence>
<reference evidence="12" key="2">
    <citation type="submission" date="2025-09" db="UniProtKB">
        <authorList>
            <consortium name="Ensembl"/>
        </authorList>
    </citation>
    <scope>IDENTIFICATION</scope>
</reference>
<organism evidence="12 13">
    <name type="scientific">Sphenodon punctatus</name>
    <name type="common">Tuatara</name>
    <name type="synonym">Hatteria punctata</name>
    <dbReference type="NCBI Taxonomy" id="8508"/>
    <lineage>
        <taxon>Eukaryota</taxon>
        <taxon>Metazoa</taxon>
        <taxon>Chordata</taxon>
        <taxon>Craniata</taxon>
        <taxon>Vertebrata</taxon>
        <taxon>Euteleostomi</taxon>
        <taxon>Lepidosauria</taxon>
        <taxon>Sphenodontia</taxon>
        <taxon>Sphenodontidae</taxon>
        <taxon>Sphenodon</taxon>
    </lineage>
</organism>
<comment type="caution">
    <text evidence="9">Lacks conserved residue(s) required for the propagation of feature annotation.</text>
</comment>
<dbReference type="GO" id="GO:0005923">
    <property type="term" value="C:bicellular tight junction"/>
    <property type="evidence" value="ECO:0007669"/>
    <property type="project" value="Ensembl"/>
</dbReference>
<accession>A0A8D0HBN3</accession>
<reference evidence="12" key="1">
    <citation type="submission" date="2025-08" db="UniProtKB">
        <authorList>
            <consortium name="Ensembl"/>
        </authorList>
    </citation>
    <scope>IDENTIFICATION</scope>
</reference>
<dbReference type="GO" id="GO:0045944">
    <property type="term" value="P:positive regulation of transcription by RNA polymerase II"/>
    <property type="evidence" value="ECO:0007669"/>
    <property type="project" value="Ensembl"/>
</dbReference>
<keyword evidence="3 10" id="KW-0812">Transmembrane</keyword>
<gene>
    <name evidence="12" type="primary">EPCAM</name>
</gene>
<dbReference type="PROSITE" id="PS51162">
    <property type="entry name" value="THYROGLOBULIN_1_2"/>
    <property type="match status" value="1"/>
</dbReference>
<evidence type="ECO:0000256" key="5">
    <source>
        <dbReference type="ARBA" id="ARBA00022989"/>
    </source>
</evidence>
<evidence type="ECO:0000313" key="12">
    <source>
        <dbReference type="Ensembl" id="ENSSPUP00000017744.1"/>
    </source>
</evidence>
<dbReference type="InterPro" id="IPR041630">
    <property type="entry name" value="EpCAM_N"/>
</dbReference>
<dbReference type="FunFam" id="4.10.800.10:FF:000008">
    <property type="entry name" value="tumor-associated calcium signal transducer 2"/>
    <property type="match status" value="1"/>
</dbReference>
<sequence>MASPPVWLDSVWERGIPPLAGRGAIPSLLRQQALCDRAALVLPARAAYLAGLGLQSHLARTRMRVETCLCEMNKRANNCFMDSGICRCTSIGSNVTVSCDTLTSKCLLMKAEMAGLKSGRREKPKHAFLDNDGIYDPECDNRGIFKARQCNNTNTCWCVNTAGVRRTDKGDTDFQCPELVRTNWIMIETRHATICIAIYIFFLQYEKPYISIDLKQNTSQKSSADVDIADVAYYFEKEIKGEQLFRSNNFNITVGGEPLQFQDTLIFYIDEKPPEFSMSRMTPGLIAVIVVVLLAIVAGIVVLVITRRKRGKYEKAEVSSKN</sequence>
<comment type="similarity">
    <text evidence="2">Belongs to the EPCAM family.</text>
</comment>
<evidence type="ECO:0000259" key="11">
    <source>
        <dbReference type="PROSITE" id="PS51162"/>
    </source>
</evidence>
<dbReference type="GO" id="GO:0016324">
    <property type="term" value="C:apical plasma membrane"/>
    <property type="evidence" value="ECO:0007669"/>
    <property type="project" value="Ensembl"/>
</dbReference>
<dbReference type="GO" id="GO:0048863">
    <property type="term" value="P:stem cell differentiation"/>
    <property type="evidence" value="ECO:0007669"/>
    <property type="project" value="Ensembl"/>
</dbReference>
<dbReference type="SUPFAM" id="SSF57610">
    <property type="entry name" value="Thyroglobulin type-1 domain"/>
    <property type="match status" value="1"/>
</dbReference>
<keyword evidence="13" id="KW-1185">Reference proteome</keyword>
<evidence type="ECO:0000256" key="10">
    <source>
        <dbReference type="SAM" id="Phobius"/>
    </source>
</evidence>
<dbReference type="GO" id="GO:0001657">
    <property type="term" value="P:ureteric bud development"/>
    <property type="evidence" value="ECO:0007669"/>
    <property type="project" value="Ensembl"/>
</dbReference>
<dbReference type="GeneTree" id="ENSGT00390000018245"/>
<dbReference type="Pfam" id="PF00086">
    <property type="entry name" value="Thyroglobulin_1"/>
    <property type="match status" value="1"/>
</dbReference>
<protein>
    <submittedName>
        <fullName evidence="12">Epithelial cell adhesion molecule</fullName>
    </submittedName>
</protein>
<dbReference type="GO" id="GO:0098641">
    <property type="term" value="F:cadherin binding involved in cell-cell adhesion"/>
    <property type="evidence" value="ECO:0007669"/>
    <property type="project" value="TreeGrafter"/>
</dbReference>
<dbReference type="GO" id="GO:2000048">
    <property type="term" value="P:negative regulation of cell-cell adhesion mediated by cadherin"/>
    <property type="evidence" value="ECO:0007669"/>
    <property type="project" value="Ensembl"/>
</dbReference>
<dbReference type="Gene3D" id="4.10.800.10">
    <property type="entry name" value="Thyroglobulin type-1"/>
    <property type="match status" value="1"/>
</dbReference>
<keyword evidence="7" id="KW-1015">Disulfide bond</keyword>
<evidence type="ECO:0000256" key="8">
    <source>
        <dbReference type="ARBA" id="ARBA00023180"/>
    </source>
</evidence>